<dbReference type="EMBL" id="CYZV01000023">
    <property type="protein sequence ID" value="CUO38395.1"/>
    <property type="molecule type" value="Genomic_DNA"/>
</dbReference>
<name>A0A174EQU5_9CLOT</name>
<sequence>MNNHEISKIKKSLYEKKEEDKKRFLECYGFSNETEKNIINYNEFKKDENSYYRELEKRKLHLKVSEVERKIILMEAHKNNHKIKEKLVLEKKLSKVYYSILGNDNKIQDDIDYRIEFYKNNYEILQHLMDKLTIIRTEIAQELGYLTFNELMYDYDNRIDFRGEELNNLYQIISQSISKLSNKLLKKLLISKGINSLNYKSREKIEIELFEKLEVNESSILKIYENILTKFPYDIGSLAKRIIDEKLFKIFCENNQSLCLFSYKYKTPNIIYFCNKGQINLPTIVHEFGHAYQLYKDKGNYRYVLENEPRKEVRELYSIFFEILSIDYIIESQIWTPQKKADYLINSLIYIPYAVAIDEFQTLVYYQKILGGKRRSNLWRKIICKYNLYDYHSEKNEFLLENTWLMDDELFTTPFGLTNYAIAEIIGLYLYYLCKKEKKDMIETYNKLCTLNHRLSYREIFNQLGVQDPFNLKILNSMCRFYENLINENLAMKEE</sequence>
<evidence type="ECO:0000313" key="3">
    <source>
        <dbReference type="Proteomes" id="UP000095558"/>
    </source>
</evidence>
<dbReference type="OrthoDB" id="9762795at2"/>
<organism evidence="2 3">
    <name type="scientific">Clostridium disporicum</name>
    <dbReference type="NCBI Taxonomy" id="84024"/>
    <lineage>
        <taxon>Bacteria</taxon>
        <taxon>Bacillati</taxon>
        <taxon>Bacillota</taxon>
        <taxon>Clostridia</taxon>
        <taxon>Eubacteriales</taxon>
        <taxon>Clostridiaceae</taxon>
        <taxon>Clostridium</taxon>
    </lineage>
</organism>
<evidence type="ECO:0000313" key="2">
    <source>
        <dbReference type="EMBL" id="CUO38395.1"/>
    </source>
</evidence>
<reference evidence="2 3" key="1">
    <citation type="submission" date="2015-09" db="EMBL/GenBank/DDBJ databases">
        <authorList>
            <consortium name="Pathogen Informatics"/>
        </authorList>
    </citation>
    <scope>NUCLEOTIDE SEQUENCE [LARGE SCALE GENOMIC DNA]</scope>
    <source>
        <strain evidence="2 3">2789STDY5834855</strain>
    </source>
</reference>
<keyword evidence="1" id="KW-0472">Membrane</keyword>
<accession>A0A174EQU5</accession>
<dbReference type="RefSeq" id="WP_055276852.1">
    <property type="nucleotide sequence ID" value="NZ_CYZV01000023.1"/>
</dbReference>
<dbReference type="Proteomes" id="UP000095558">
    <property type="component" value="Unassembled WGS sequence"/>
</dbReference>
<evidence type="ECO:0000256" key="1">
    <source>
        <dbReference type="SAM" id="Phobius"/>
    </source>
</evidence>
<gene>
    <name evidence="2" type="ORF">ERS852470_02179</name>
</gene>
<keyword evidence="1" id="KW-0812">Transmembrane</keyword>
<protein>
    <submittedName>
        <fullName evidence="2">Oligoendopeptidase</fullName>
        <ecNumber evidence="2">3.4.24.-</ecNumber>
    </submittedName>
</protein>
<dbReference type="AlphaFoldDB" id="A0A174EQU5"/>
<dbReference type="SUPFAM" id="SSF55486">
    <property type="entry name" value="Metalloproteases ('zincins'), catalytic domain"/>
    <property type="match status" value="1"/>
</dbReference>
<dbReference type="GO" id="GO:0016787">
    <property type="term" value="F:hydrolase activity"/>
    <property type="evidence" value="ECO:0007669"/>
    <property type="project" value="UniProtKB-KW"/>
</dbReference>
<proteinExistence type="predicted"/>
<keyword evidence="1" id="KW-1133">Transmembrane helix</keyword>
<keyword evidence="2" id="KW-0378">Hydrolase</keyword>
<feature type="transmembrane region" description="Helical" evidence="1">
    <location>
        <begin position="415"/>
        <end position="434"/>
    </location>
</feature>
<dbReference type="Gene3D" id="1.10.1370.30">
    <property type="match status" value="1"/>
</dbReference>
<dbReference type="EC" id="3.4.24.-" evidence="2"/>